<evidence type="ECO:0000313" key="2">
    <source>
        <dbReference type="Proteomes" id="UP001177021"/>
    </source>
</evidence>
<dbReference type="EMBL" id="CASHSV030000109">
    <property type="protein sequence ID" value="CAJ2650011.1"/>
    <property type="molecule type" value="Genomic_DNA"/>
</dbReference>
<name>A0ACB0K179_TRIPR</name>
<dbReference type="Proteomes" id="UP001177021">
    <property type="component" value="Unassembled WGS sequence"/>
</dbReference>
<organism evidence="1 2">
    <name type="scientific">Trifolium pratense</name>
    <name type="common">Red clover</name>
    <dbReference type="NCBI Taxonomy" id="57577"/>
    <lineage>
        <taxon>Eukaryota</taxon>
        <taxon>Viridiplantae</taxon>
        <taxon>Streptophyta</taxon>
        <taxon>Embryophyta</taxon>
        <taxon>Tracheophyta</taxon>
        <taxon>Spermatophyta</taxon>
        <taxon>Magnoliopsida</taxon>
        <taxon>eudicotyledons</taxon>
        <taxon>Gunneridae</taxon>
        <taxon>Pentapetalae</taxon>
        <taxon>rosids</taxon>
        <taxon>fabids</taxon>
        <taxon>Fabales</taxon>
        <taxon>Fabaceae</taxon>
        <taxon>Papilionoideae</taxon>
        <taxon>50 kb inversion clade</taxon>
        <taxon>NPAAA clade</taxon>
        <taxon>Hologalegina</taxon>
        <taxon>IRL clade</taxon>
        <taxon>Trifolieae</taxon>
        <taxon>Trifolium</taxon>
    </lineage>
</organism>
<proteinExistence type="predicted"/>
<evidence type="ECO:0000313" key="1">
    <source>
        <dbReference type="EMBL" id="CAJ2650011.1"/>
    </source>
</evidence>
<comment type="caution">
    <text evidence="1">The sequence shown here is derived from an EMBL/GenBank/DDBJ whole genome shotgun (WGS) entry which is preliminary data.</text>
</comment>
<sequence length="213" mass="24197">MRPLNRKEQSMYDLIAWDCLDEQTIVFKNPNEGRPTTPYTFDRVFAPACSTQKVYDEGAKDVALSALSGINATIFAYGQTSSGKTFTMRGITENAIRDIYDYIKNTSDRDFVFRISALEIYKETVIDLLNRESGPLRLLDDPEKGTIVEKLNEEVAKDCQHLRHSIGICKAHRQVGETTLNDKSSRSHQIIRLTVESFLRESPDHVKSYIASL</sequence>
<protein>
    <submittedName>
        <fullName evidence="1">Uncharacterized protein</fullName>
    </submittedName>
</protein>
<accession>A0ACB0K179</accession>
<gene>
    <name evidence="1" type="ORF">MILVUS5_LOCUS17969</name>
</gene>
<reference evidence="1" key="1">
    <citation type="submission" date="2023-10" db="EMBL/GenBank/DDBJ databases">
        <authorList>
            <person name="Rodriguez Cubillos JULIANA M."/>
            <person name="De Vega J."/>
        </authorList>
    </citation>
    <scope>NUCLEOTIDE SEQUENCE</scope>
</reference>
<keyword evidence="2" id="KW-1185">Reference proteome</keyword>